<dbReference type="Proteomes" id="UP000257109">
    <property type="component" value="Unassembled WGS sequence"/>
</dbReference>
<accession>A0A371HFM1</accession>
<sequence length="92" mass="10934">MDPKSCKRKFGHLAYDCRDRPKGPFKPSRTNKKRPNIIWEKTPIDNGCSRHMKGERSMFQELWRYQKVKIVKIRGLVSILFPLLIMLYLLKG</sequence>
<keyword evidence="1" id="KW-0472">Membrane</keyword>
<feature type="transmembrane region" description="Helical" evidence="1">
    <location>
        <begin position="73"/>
        <end position="90"/>
    </location>
</feature>
<protein>
    <submittedName>
        <fullName evidence="2">Uncharacterized protein</fullName>
    </submittedName>
</protein>
<dbReference type="EMBL" id="QJKJ01002731">
    <property type="protein sequence ID" value="RDY01596.1"/>
    <property type="molecule type" value="Genomic_DNA"/>
</dbReference>
<reference evidence="2" key="1">
    <citation type="submission" date="2018-05" db="EMBL/GenBank/DDBJ databases">
        <title>Draft genome of Mucuna pruriens seed.</title>
        <authorList>
            <person name="Nnadi N.E."/>
            <person name="Vos R."/>
            <person name="Hasami M.H."/>
            <person name="Devisetty U.K."/>
            <person name="Aguiy J.C."/>
        </authorList>
    </citation>
    <scope>NUCLEOTIDE SEQUENCE [LARGE SCALE GENOMIC DNA]</scope>
    <source>
        <strain evidence="2">JCA_2017</strain>
    </source>
</reference>
<proteinExistence type="predicted"/>
<keyword evidence="1" id="KW-1133">Transmembrane helix</keyword>
<keyword evidence="1" id="KW-0812">Transmembrane</keyword>
<comment type="caution">
    <text evidence="2">The sequence shown here is derived from an EMBL/GenBank/DDBJ whole genome shotgun (WGS) entry which is preliminary data.</text>
</comment>
<evidence type="ECO:0000256" key="1">
    <source>
        <dbReference type="SAM" id="Phobius"/>
    </source>
</evidence>
<gene>
    <name evidence="2" type="ORF">CR513_15056</name>
</gene>
<feature type="non-terminal residue" evidence="2">
    <location>
        <position position="1"/>
    </location>
</feature>
<organism evidence="2 3">
    <name type="scientific">Mucuna pruriens</name>
    <name type="common">Velvet bean</name>
    <name type="synonym">Dolichos pruriens</name>
    <dbReference type="NCBI Taxonomy" id="157652"/>
    <lineage>
        <taxon>Eukaryota</taxon>
        <taxon>Viridiplantae</taxon>
        <taxon>Streptophyta</taxon>
        <taxon>Embryophyta</taxon>
        <taxon>Tracheophyta</taxon>
        <taxon>Spermatophyta</taxon>
        <taxon>Magnoliopsida</taxon>
        <taxon>eudicotyledons</taxon>
        <taxon>Gunneridae</taxon>
        <taxon>Pentapetalae</taxon>
        <taxon>rosids</taxon>
        <taxon>fabids</taxon>
        <taxon>Fabales</taxon>
        <taxon>Fabaceae</taxon>
        <taxon>Papilionoideae</taxon>
        <taxon>50 kb inversion clade</taxon>
        <taxon>NPAAA clade</taxon>
        <taxon>indigoferoid/millettioid clade</taxon>
        <taxon>Phaseoleae</taxon>
        <taxon>Mucuna</taxon>
    </lineage>
</organism>
<keyword evidence="3" id="KW-1185">Reference proteome</keyword>
<dbReference type="AlphaFoldDB" id="A0A371HFM1"/>
<evidence type="ECO:0000313" key="3">
    <source>
        <dbReference type="Proteomes" id="UP000257109"/>
    </source>
</evidence>
<evidence type="ECO:0000313" key="2">
    <source>
        <dbReference type="EMBL" id="RDY01596.1"/>
    </source>
</evidence>
<name>A0A371HFM1_MUCPR</name>